<proteinExistence type="predicted"/>
<reference evidence="2" key="1">
    <citation type="submission" date="2020-07" db="EMBL/GenBank/DDBJ databases">
        <title>The High-quality genome of the commercially important snow crab, Chionoecetes opilio.</title>
        <authorList>
            <person name="Jeong J.-H."/>
            <person name="Ryu S."/>
        </authorList>
    </citation>
    <scope>NUCLEOTIDE SEQUENCE</scope>
    <source>
        <strain evidence="2">MADBK_172401_WGS</strain>
        <tissue evidence="2">Digestive gland</tissue>
    </source>
</reference>
<feature type="compositionally biased region" description="Polar residues" evidence="1">
    <location>
        <begin position="63"/>
        <end position="80"/>
    </location>
</feature>
<comment type="caution">
    <text evidence="2">The sequence shown here is derived from an EMBL/GenBank/DDBJ whole genome shotgun (WGS) entry which is preliminary data.</text>
</comment>
<gene>
    <name evidence="2" type="ORF">GWK47_029358</name>
</gene>
<evidence type="ECO:0000313" key="2">
    <source>
        <dbReference type="EMBL" id="KAG0729912.1"/>
    </source>
</evidence>
<accession>A0A8J4YKP2</accession>
<feature type="region of interest" description="Disordered" evidence="1">
    <location>
        <begin position="63"/>
        <end position="88"/>
    </location>
</feature>
<evidence type="ECO:0000313" key="3">
    <source>
        <dbReference type="Proteomes" id="UP000770661"/>
    </source>
</evidence>
<sequence length="88" mass="9463">MATDTPDARIPPVASRYCYCVCGKKRRKHPGVRLQLFPKDARRDTNKKAPTKHHLQAAYVNTANGEGGCENTTPTDSDGCTFSGPGGA</sequence>
<dbReference type="AlphaFoldDB" id="A0A8J4YKP2"/>
<protein>
    <submittedName>
        <fullName evidence="2">Uncharacterized protein</fullName>
    </submittedName>
</protein>
<name>A0A8J4YKP2_CHIOP</name>
<evidence type="ECO:0000256" key="1">
    <source>
        <dbReference type="SAM" id="MobiDB-lite"/>
    </source>
</evidence>
<keyword evidence="3" id="KW-1185">Reference proteome</keyword>
<organism evidence="2 3">
    <name type="scientific">Chionoecetes opilio</name>
    <name type="common">Atlantic snow crab</name>
    <name type="synonym">Cancer opilio</name>
    <dbReference type="NCBI Taxonomy" id="41210"/>
    <lineage>
        <taxon>Eukaryota</taxon>
        <taxon>Metazoa</taxon>
        <taxon>Ecdysozoa</taxon>
        <taxon>Arthropoda</taxon>
        <taxon>Crustacea</taxon>
        <taxon>Multicrustacea</taxon>
        <taxon>Malacostraca</taxon>
        <taxon>Eumalacostraca</taxon>
        <taxon>Eucarida</taxon>
        <taxon>Decapoda</taxon>
        <taxon>Pleocyemata</taxon>
        <taxon>Brachyura</taxon>
        <taxon>Eubrachyura</taxon>
        <taxon>Majoidea</taxon>
        <taxon>Majidae</taxon>
        <taxon>Chionoecetes</taxon>
    </lineage>
</organism>
<dbReference type="EMBL" id="JACEEZ010000680">
    <property type="protein sequence ID" value="KAG0729912.1"/>
    <property type="molecule type" value="Genomic_DNA"/>
</dbReference>
<dbReference type="Proteomes" id="UP000770661">
    <property type="component" value="Unassembled WGS sequence"/>
</dbReference>